<proteinExistence type="predicted"/>
<keyword evidence="3" id="KW-1185">Reference proteome</keyword>
<dbReference type="eggNOG" id="ENOG502T2T4">
    <property type="taxonomic scope" value="Eukaryota"/>
</dbReference>
<reference key="1">
    <citation type="submission" date="2007-01" db="EMBL/GenBank/DDBJ databases">
        <title>The Genome Sequence of Puccinia graminis f. sp. tritici Strain CRL 75-36-700-3.</title>
        <authorList>
            <consortium name="The Broad Institute Genome Sequencing Platform"/>
            <person name="Birren B."/>
            <person name="Lander E."/>
            <person name="Galagan J."/>
            <person name="Nusbaum C."/>
            <person name="Devon K."/>
            <person name="Cuomo C."/>
            <person name="Jaffe D."/>
            <person name="Butler J."/>
            <person name="Alvarez P."/>
            <person name="Gnerre S."/>
            <person name="Grabherr M."/>
            <person name="Mauceli E."/>
            <person name="Brockman W."/>
            <person name="Young S."/>
            <person name="LaButti K."/>
            <person name="Sykes S."/>
            <person name="DeCaprio D."/>
            <person name="Crawford M."/>
            <person name="Koehrsen M."/>
            <person name="Engels R."/>
            <person name="Montgomery P."/>
            <person name="Pearson M."/>
            <person name="Howarth C."/>
            <person name="Larson L."/>
            <person name="White J."/>
            <person name="Zeng Q."/>
            <person name="Kodira C."/>
            <person name="Yandava C."/>
            <person name="Alvarado L."/>
            <person name="O'Leary S."/>
            <person name="Szabo L."/>
            <person name="Dean R."/>
            <person name="Schein J."/>
        </authorList>
    </citation>
    <scope>NUCLEOTIDE SEQUENCE</scope>
    <source>
        <strain>CRL 75-36-700-3</strain>
    </source>
</reference>
<dbReference type="CDD" id="cd22744">
    <property type="entry name" value="OTU"/>
    <property type="match status" value="1"/>
</dbReference>
<protein>
    <recommendedName>
        <fullName evidence="4">OTU domain-containing protein</fullName>
    </recommendedName>
</protein>
<evidence type="ECO:0008006" key="4">
    <source>
        <dbReference type="Google" id="ProtNLM"/>
    </source>
</evidence>
<evidence type="ECO:0000313" key="2">
    <source>
        <dbReference type="EMBL" id="EFP93880.2"/>
    </source>
</evidence>
<reference evidence="3" key="2">
    <citation type="journal article" date="2011" name="Proc. Natl. Acad. Sci. U.S.A.">
        <title>Obligate biotrophy features unraveled by the genomic analysis of rust fungi.</title>
        <authorList>
            <person name="Duplessis S."/>
            <person name="Cuomo C.A."/>
            <person name="Lin Y.-C."/>
            <person name="Aerts A."/>
            <person name="Tisserant E."/>
            <person name="Veneault-Fourrey C."/>
            <person name="Joly D.L."/>
            <person name="Hacquard S."/>
            <person name="Amselem J."/>
            <person name="Cantarel B.L."/>
            <person name="Chiu R."/>
            <person name="Coutinho P.M."/>
            <person name="Feau N."/>
            <person name="Field M."/>
            <person name="Frey P."/>
            <person name="Gelhaye E."/>
            <person name="Goldberg J."/>
            <person name="Grabherr M.G."/>
            <person name="Kodira C.D."/>
            <person name="Kohler A."/>
            <person name="Kuees U."/>
            <person name="Lindquist E.A."/>
            <person name="Lucas S.M."/>
            <person name="Mago R."/>
            <person name="Mauceli E."/>
            <person name="Morin E."/>
            <person name="Murat C."/>
            <person name="Pangilinan J.L."/>
            <person name="Park R."/>
            <person name="Pearson M."/>
            <person name="Quesneville H."/>
            <person name="Rouhier N."/>
            <person name="Sakthikumar S."/>
            <person name="Salamov A.A."/>
            <person name="Schmutz J."/>
            <person name="Selles B."/>
            <person name="Shapiro H."/>
            <person name="Tanguay P."/>
            <person name="Tuskan G.A."/>
            <person name="Henrissat B."/>
            <person name="Van de Peer Y."/>
            <person name="Rouze P."/>
            <person name="Ellis J.G."/>
            <person name="Dodds P.N."/>
            <person name="Schein J.E."/>
            <person name="Zhong S."/>
            <person name="Hamelin R.C."/>
            <person name="Grigoriev I.V."/>
            <person name="Szabo L.J."/>
            <person name="Martin F."/>
        </authorList>
    </citation>
    <scope>NUCLEOTIDE SEQUENCE [LARGE SCALE GENOMIC DNA]</scope>
    <source>
        <strain evidence="3">CRL 75-36-700-3 / race SCCL</strain>
    </source>
</reference>
<dbReference type="KEGG" id="pgr:PGTG_19919"/>
<dbReference type="EMBL" id="DS178414">
    <property type="protein sequence ID" value="EFP93880.2"/>
    <property type="molecule type" value="Genomic_DNA"/>
</dbReference>
<dbReference type="GO" id="GO:0004843">
    <property type="term" value="F:cysteine-type deubiquitinase activity"/>
    <property type="evidence" value="ECO:0000318"/>
    <property type="project" value="GO_Central"/>
</dbReference>
<feature type="compositionally biased region" description="Basic and acidic residues" evidence="1">
    <location>
        <begin position="152"/>
        <end position="173"/>
    </location>
</feature>
<organism evidence="2 3">
    <name type="scientific">Puccinia graminis f. sp. tritici (strain CRL 75-36-700-3 / race SCCL)</name>
    <name type="common">Black stem rust fungus</name>
    <dbReference type="NCBI Taxonomy" id="418459"/>
    <lineage>
        <taxon>Eukaryota</taxon>
        <taxon>Fungi</taxon>
        <taxon>Dikarya</taxon>
        <taxon>Basidiomycota</taxon>
        <taxon>Pucciniomycotina</taxon>
        <taxon>Pucciniomycetes</taxon>
        <taxon>Pucciniales</taxon>
        <taxon>Pucciniaceae</taxon>
        <taxon>Puccinia</taxon>
    </lineage>
</organism>
<sequence length="340" mass="38150">MRDGVQAATVDTVDDSHSLSQQAIQLAAINQIIDGSGTVVDIMMPTEPQKTRGRPKGAPNKPRTTKRDPSAFEHVEKKRKAEETQATAAKKKKFKDLRAAEKAMQKAEQKADNKEEVKKAATAPKKRVLPARSTRAKAAVKEVDLANAEDIQQEKDAPAPKEDLSKENAEPAPKKKIRSIKTASLKPQPPQPKPPQDDEPEEQNGRVEQLPEIIKSSVQRILSPASDGHCGYRAISWCLGRGQGEYMRVRQEMIDEIQNRRNWYIQQGSFHRIDEVMRQLTVTSSAPCSEDKWMSMPCMGDVMANAFQRPVFFFSLIWSQTHFPYICPPNNNPPVETKTD</sequence>
<feature type="region of interest" description="Disordered" evidence="1">
    <location>
        <begin position="45"/>
        <end position="206"/>
    </location>
</feature>
<dbReference type="Gene3D" id="3.90.70.80">
    <property type="match status" value="1"/>
</dbReference>
<accession>E3LBF5</accession>
<dbReference type="GeneID" id="10535411"/>
<evidence type="ECO:0000313" key="3">
    <source>
        <dbReference type="Proteomes" id="UP000008783"/>
    </source>
</evidence>
<feature type="compositionally biased region" description="Basic and acidic residues" evidence="1">
    <location>
        <begin position="96"/>
        <end position="119"/>
    </location>
</feature>
<dbReference type="VEuPathDB" id="FungiDB:PGTG_19919"/>
<dbReference type="InParanoid" id="E3LBF5"/>
<dbReference type="HOGENOM" id="CLU_746260_0_0_1"/>
<dbReference type="OrthoDB" id="2507501at2759"/>
<dbReference type="RefSeq" id="XP_003338299.2">
    <property type="nucleotide sequence ID" value="XM_003338251.2"/>
</dbReference>
<name>E3LBF5_PUCGT</name>
<gene>
    <name evidence="2" type="ORF">PGTG_19919</name>
</gene>
<dbReference type="Proteomes" id="UP000008783">
    <property type="component" value="Unassembled WGS sequence"/>
</dbReference>
<dbReference type="AlphaFoldDB" id="E3LBF5"/>
<evidence type="ECO:0000256" key="1">
    <source>
        <dbReference type="SAM" id="MobiDB-lite"/>
    </source>
</evidence>
<feature type="compositionally biased region" description="Basic and acidic residues" evidence="1">
    <location>
        <begin position="65"/>
        <end position="83"/>
    </location>
</feature>